<dbReference type="EMBL" id="JALJOV010000231">
    <property type="protein sequence ID" value="KAK9865634.1"/>
    <property type="molecule type" value="Genomic_DNA"/>
</dbReference>
<reference evidence="4 5" key="1">
    <citation type="journal article" date="2024" name="Nat. Commun.">
        <title>Phylogenomics reveals the evolutionary origins of lichenization in chlorophyte algae.</title>
        <authorList>
            <person name="Puginier C."/>
            <person name="Libourel C."/>
            <person name="Otte J."/>
            <person name="Skaloud P."/>
            <person name="Haon M."/>
            <person name="Grisel S."/>
            <person name="Petersen M."/>
            <person name="Berrin J.G."/>
            <person name="Delaux P.M."/>
            <person name="Dal Grande F."/>
            <person name="Keller J."/>
        </authorList>
    </citation>
    <scope>NUCLEOTIDE SEQUENCE [LARGE SCALE GENOMIC DNA]</scope>
    <source>
        <strain evidence="4 5">SAG 2523</strain>
    </source>
</reference>
<dbReference type="Pfam" id="PF03987">
    <property type="entry name" value="Autophagy_act_C"/>
    <property type="match status" value="1"/>
</dbReference>
<keyword evidence="1" id="KW-0833">Ubl conjugation pathway</keyword>
<dbReference type="InterPro" id="IPR007135">
    <property type="entry name" value="Atg3/Atg10"/>
</dbReference>
<feature type="region of interest" description="Disordered" evidence="3">
    <location>
        <begin position="36"/>
        <end position="58"/>
    </location>
</feature>
<organism evidence="4 5">
    <name type="scientific">Apatococcus fuscideae</name>
    <dbReference type="NCBI Taxonomy" id="2026836"/>
    <lineage>
        <taxon>Eukaryota</taxon>
        <taxon>Viridiplantae</taxon>
        <taxon>Chlorophyta</taxon>
        <taxon>core chlorophytes</taxon>
        <taxon>Trebouxiophyceae</taxon>
        <taxon>Chlorellales</taxon>
        <taxon>Chlorellaceae</taxon>
        <taxon>Apatococcus</taxon>
    </lineage>
</organism>
<keyword evidence="2" id="KW-0072">Autophagy</keyword>
<dbReference type="GO" id="GO:0019787">
    <property type="term" value="F:ubiquitin-like protein transferase activity"/>
    <property type="evidence" value="ECO:0007669"/>
    <property type="project" value="InterPro"/>
</dbReference>
<dbReference type="Proteomes" id="UP001485043">
    <property type="component" value="Unassembled WGS sequence"/>
</dbReference>
<evidence type="ECO:0000256" key="1">
    <source>
        <dbReference type="ARBA" id="ARBA00022786"/>
    </source>
</evidence>
<dbReference type="AlphaFoldDB" id="A0AAW1TB93"/>
<evidence type="ECO:0000313" key="4">
    <source>
        <dbReference type="EMBL" id="KAK9865634.1"/>
    </source>
</evidence>
<evidence type="ECO:0000256" key="2">
    <source>
        <dbReference type="ARBA" id="ARBA00023006"/>
    </source>
</evidence>
<sequence>MQPAWAWQPSCAAFSSSLGGGYLACQTQFLASRTSSTSETASLETPEEDPTALDEAAAPAEACSPQVATICRHICYSPSYRVPVLFFAAHWSDGSALENNELIAQVPPWKPCRGQILMAGHPSRRPSIRIFTESSTSYTPATPAMRCP</sequence>
<proteinExistence type="predicted"/>
<dbReference type="GO" id="GO:0006914">
    <property type="term" value="P:autophagy"/>
    <property type="evidence" value="ECO:0007669"/>
    <property type="project" value="UniProtKB-KW"/>
</dbReference>
<evidence type="ECO:0000256" key="3">
    <source>
        <dbReference type="SAM" id="MobiDB-lite"/>
    </source>
</evidence>
<name>A0AAW1TB93_9CHLO</name>
<accession>A0AAW1TB93</accession>
<comment type="caution">
    <text evidence="4">The sequence shown here is derived from an EMBL/GenBank/DDBJ whole genome shotgun (WGS) entry which is preliminary data.</text>
</comment>
<keyword evidence="5" id="KW-1185">Reference proteome</keyword>
<gene>
    <name evidence="4" type="ORF">WJX84_005696</name>
</gene>
<protein>
    <submittedName>
        <fullName evidence="4">Uncharacterized protein</fullName>
    </submittedName>
</protein>
<evidence type="ECO:0000313" key="5">
    <source>
        <dbReference type="Proteomes" id="UP001485043"/>
    </source>
</evidence>